<dbReference type="InterPro" id="IPR000792">
    <property type="entry name" value="Tscrpt_reg_LuxR_C"/>
</dbReference>
<proteinExistence type="predicted"/>
<dbReference type="InterPro" id="IPR016032">
    <property type="entry name" value="Sig_transdc_resp-reg_C-effctor"/>
</dbReference>
<dbReference type="InterPro" id="IPR051797">
    <property type="entry name" value="TrmB-like"/>
</dbReference>
<keyword evidence="3" id="KW-1185">Reference proteome</keyword>
<dbReference type="InterPro" id="IPR036388">
    <property type="entry name" value="WH-like_DNA-bd_sf"/>
</dbReference>
<dbReference type="Gene3D" id="1.10.10.10">
    <property type="entry name" value="Winged helix-like DNA-binding domain superfamily/Winged helix DNA-binding domain"/>
    <property type="match status" value="1"/>
</dbReference>
<sequence>MAVTADDLTPAEHALYLAALSNGGHLAAPPAAGPGADSGADSAALAGLLARGLFAPGAAGYAAVDPRAAGDRLAAGLRGEATRLLVRAENLPDALAPLTAAYDAAHQGPESHHVEGRDAIRHRISQLLAECQEELLTAQPGPHWAVTLEPALSQDLPLLMTGRRMRTIYQPAARRRPAVVEYAGAVTRHGSRIRLLDEPFDRTIIVDRSTAVVSARSDHGAAAFITDRATVAALVAVFERDWSRAAAVDWSATPHRAATRITGLLARGLTQGAIATRLGLSERTVAAHIARLRDRHGAQTLFQLGWRMRGEGDG</sequence>
<evidence type="ECO:0000313" key="2">
    <source>
        <dbReference type="EMBL" id="GAA1396871.1"/>
    </source>
</evidence>
<accession>A0ABN1Y3H9</accession>
<feature type="domain" description="HTH luxR-type" evidence="1">
    <location>
        <begin position="259"/>
        <end position="308"/>
    </location>
</feature>
<comment type="caution">
    <text evidence="2">The sequence shown here is derived from an EMBL/GenBank/DDBJ whole genome shotgun (WGS) entry which is preliminary data.</text>
</comment>
<dbReference type="PANTHER" id="PTHR34293">
    <property type="entry name" value="HTH-TYPE TRANSCRIPTIONAL REGULATOR TRMBL2"/>
    <property type="match status" value="1"/>
</dbReference>
<reference evidence="2 3" key="1">
    <citation type="journal article" date="2019" name="Int. J. Syst. Evol. Microbiol.">
        <title>The Global Catalogue of Microorganisms (GCM) 10K type strain sequencing project: providing services to taxonomists for standard genome sequencing and annotation.</title>
        <authorList>
            <consortium name="The Broad Institute Genomics Platform"/>
            <consortium name="The Broad Institute Genome Sequencing Center for Infectious Disease"/>
            <person name="Wu L."/>
            <person name="Ma J."/>
        </authorList>
    </citation>
    <scope>NUCLEOTIDE SEQUENCE [LARGE SCALE GENOMIC DNA]</scope>
    <source>
        <strain evidence="2 3">JCM 12393</strain>
    </source>
</reference>
<dbReference type="Proteomes" id="UP001499863">
    <property type="component" value="Unassembled WGS sequence"/>
</dbReference>
<protein>
    <recommendedName>
        <fullName evidence="1">HTH luxR-type domain-containing protein</fullName>
    </recommendedName>
</protein>
<evidence type="ECO:0000313" key="3">
    <source>
        <dbReference type="Proteomes" id="UP001499863"/>
    </source>
</evidence>
<dbReference type="SMART" id="SM00421">
    <property type="entry name" value="HTH_LUXR"/>
    <property type="match status" value="1"/>
</dbReference>
<evidence type="ECO:0000259" key="1">
    <source>
        <dbReference type="SMART" id="SM00421"/>
    </source>
</evidence>
<dbReference type="PANTHER" id="PTHR34293:SF1">
    <property type="entry name" value="HTH-TYPE TRANSCRIPTIONAL REGULATOR TRMBL2"/>
    <property type="match status" value="1"/>
</dbReference>
<gene>
    <name evidence="2" type="ORF">GCM10009639_33530</name>
</gene>
<dbReference type="Pfam" id="PF00196">
    <property type="entry name" value="GerE"/>
    <property type="match status" value="1"/>
</dbReference>
<organism evidence="2 3">
    <name type="scientific">Kitasatospora putterlickiae</name>
    <dbReference type="NCBI Taxonomy" id="221725"/>
    <lineage>
        <taxon>Bacteria</taxon>
        <taxon>Bacillati</taxon>
        <taxon>Actinomycetota</taxon>
        <taxon>Actinomycetes</taxon>
        <taxon>Kitasatosporales</taxon>
        <taxon>Streptomycetaceae</taxon>
        <taxon>Kitasatospora</taxon>
    </lineage>
</organism>
<name>A0ABN1Y3H9_9ACTN</name>
<dbReference type="EMBL" id="BAAAKJ010000183">
    <property type="protein sequence ID" value="GAA1396871.1"/>
    <property type="molecule type" value="Genomic_DNA"/>
</dbReference>
<dbReference type="SUPFAM" id="SSF46894">
    <property type="entry name" value="C-terminal effector domain of the bipartite response regulators"/>
    <property type="match status" value="1"/>
</dbReference>